<evidence type="ECO:0000313" key="3">
    <source>
        <dbReference type="EMBL" id="KAL0172213.1"/>
    </source>
</evidence>
<keyword evidence="4" id="KW-1185">Reference proteome</keyword>
<feature type="region of interest" description="Disordered" evidence="1">
    <location>
        <begin position="199"/>
        <end position="227"/>
    </location>
</feature>
<dbReference type="AlphaFoldDB" id="A0ABD0PDQ9"/>
<gene>
    <name evidence="3" type="ORF">M9458_032524</name>
</gene>
<dbReference type="InterPro" id="IPR008906">
    <property type="entry name" value="HATC_C_dom"/>
</dbReference>
<dbReference type="Pfam" id="PF05699">
    <property type="entry name" value="Dimer_Tnp_hAT"/>
    <property type="match status" value="1"/>
</dbReference>
<reference evidence="3 4" key="1">
    <citation type="submission" date="2024-05" db="EMBL/GenBank/DDBJ databases">
        <title>Genome sequencing and assembly of Indian major carp, Cirrhinus mrigala (Hamilton, 1822).</title>
        <authorList>
            <person name="Mohindra V."/>
            <person name="Chowdhury L.M."/>
            <person name="Lal K."/>
            <person name="Jena J.K."/>
        </authorList>
    </citation>
    <scope>NUCLEOTIDE SEQUENCE [LARGE SCALE GENOMIC DNA]</scope>
    <source>
        <strain evidence="3">CM1030</strain>
        <tissue evidence="3">Blood</tissue>
    </source>
</reference>
<comment type="caution">
    <text evidence="3">The sequence shown here is derived from an EMBL/GenBank/DDBJ whole genome shotgun (WGS) entry which is preliminary data.</text>
</comment>
<dbReference type="PANTHER" id="PTHR46481:SF9">
    <property type="entry name" value="ZINC FINGER BED DOMAIN-CONTAINING PROTEIN 1-LIKE"/>
    <property type="match status" value="1"/>
</dbReference>
<dbReference type="SUPFAM" id="SSF53098">
    <property type="entry name" value="Ribonuclease H-like"/>
    <property type="match status" value="1"/>
</dbReference>
<feature type="domain" description="HAT C-terminal dimerisation" evidence="2">
    <location>
        <begin position="261"/>
        <end position="341"/>
    </location>
</feature>
<dbReference type="EMBL" id="JAMKFB020000016">
    <property type="protein sequence ID" value="KAL0172213.1"/>
    <property type="molecule type" value="Genomic_DNA"/>
</dbReference>
<evidence type="ECO:0000313" key="4">
    <source>
        <dbReference type="Proteomes" id="UP001529510"/>
    </source>
</evidence>
<accession>A0ABD0PDQ9</accession>
<dbReference type="PANTHER" id="PTHR46481">
    <property type="entry name" value="ZINC FINGER BED DOMAIN-CONTAINING PROTEIN 4"/>
    <property type="match status" value="1"/>
</dbReference>
<evidence type="ECO:0000256" key="1">
    <source>
        <dbReference type="SAM" id="MobiDB-lite"/>
    </source>
</evidence>
<dbReference type="Proteomes" id="UP001529510">
    <property type="component" value="Unassembled WGS sequence"/>
</dbReference>
<dbReference type="InterPro" id="IPR052035">
    <property type="entry name" value="ZnF_BED_domain_contain"/>
</dbReference>
<proteinExistence type="predicted"/>
<sequence>MRDQRIQRAMGVCKKVVSAFSFSWKKKRELAATQEELKLPKHKLITESPTRWGSRHAMIARVLEQEKAIAKVLSADKKTRHLAPSWQDIEVLESVCKALNPLANFTDALSGEKYVSVSYLKPVLHLFNEEVLKPVADDSELTKTIKASVISYLNEKYDNAATDDLLSIAFLVDPRFKKCYIKDDKLEAVKSRAVAQMLDERQSTSQATPEFPSTALGGGKSDGADATPAKLQKKTLGSFFKSYTKSAATSGLTEQQAIETELNSYLQAPDADSETNPLVWWKINAATFPRVSLLAKRYLCIPATSSPSERAFSTGGNIVCSDRAALKPDTVDRLVFLAKNL</sequence>
<organism evidence="3 4">
    <name type="scientific">Cirrhinus mrigala</name>
    <name type="common">Mrigala</name>
    <dbReference type="NCBI Taxonomy" id="683832"/>
    <lineage>
        <taxon>Eukaryota</taxon>
        <taxon>Metazoa</taxon>
        <taxon>Chordata</taxon>
        <taxon>Craniata</taxon>
        <taxon>Vertebrata</taxon>
        <taxon>Euteleostomi</taxon>
        <taxon>Actinopterygii</taxon>
        <taxon>Neopterygii</taxon>
        <taxon>Teleostei</taxon>
        <taxon>Ostariophysi</taxon>
        <taxon>Cypriniformes</taxon>
        <taxon>Cyprinidae</taxon>
        <taxon>Labeoninae</taxon>
        <taxon>Labeonini</taxon>
        <taxon>Cirrhinus</taxon>
    </lineage>
</organism>
<evidence type="ECO:0000259" key="2">
    <source>
        <dbReference type="Pfam" id="PF05699"/>
    </source>
</evidence>
<name>A0ABD0PDQ9_CIRMR</name>
<dbReference type="InterPro" id="IPR012337">
    <property type="entry name" value="RNaseH-like_sf"/>
</dbReference>
<protein>
    <recommendedName>
        <fullName evidence="2">HAT C-terminal dimerisation domain-containing protein</fullName>
    </recommendedName>
</protein>